<organism evidence="2 3">
    <name type="scientific">Sphingomonas leidyi</name>
    <dbReference type="NCBI Taxonomy" id="68569"/>
    <lineage>
        <taxon>Bacteria</taxon>
        <taxon>Pseudomonadati</taxon>
        <taxon>Pseudomonadota</taxon>
        <taxon>Alphaproteobacteria</taxon>
        <taxon>Sphingomonadales</taxon>
        <taxon>Sphingomonadaceae</taxon>
        <taxon>Sphingomonas</taxon>
    </lineage>
</organism>
<name>A0A7X5UXB5_9SPHN</name>
<protein>
    <submittedName>
        <fullName evidence="2">Uncharacterized protein</fullName>
    </submittedName>
</protein>
<evidence type="ECO:0000313" key="2">
    <source>
        <dbReference type="EMBL" id="NIJ63878.1"/>
    </source>
</evidence>
<feature type="transmembrane region" description="Helical" evidence="1">
    <location>
        <begin position="58"/>
        <end position="76"/>
    </location>
</feature>
<proteinExistence type="predicted"/>
<keyword evidence="3" id="KW-1185">Reference proteome</keyword>
<feature type="transmembrane region" description="Helical" evidence="1">
    <location>
        <begin position="28"/>
        <end position="51"/>
    </location>
</feature>
<comment type="caution">
    <text evidence="2">The sequence shown here is derived from an EMBL/GenBank/DDBJ whole genome shotgun (WGS) entry which is preliminary data.</text>
</comment>
<evidence type="ECO:0000256" key="1">
    <source>
        <dbReference type="SAM" id="Phobius"/>
    </source>
</evidence>
<accession>A0A7X5UXB5</accession>
<reference evidence="2 3" key="1">
    <citation type="submission" date="2020-03" db="EMBL/GenBank/DDBJ databases">
        <title>Genomic Encyclopedia of Type Strains, Phase IV (KMG-IV): sequencing the most valuable type-strain genomes for metagenomic binning, comparative biology and taxonomic classification.</title>
        <authorList>
            <person name="Goeker M."/>
        </authorList>
    </citation>
    <scope>NUCLEOTIDE SEQUENCE [LARGE SCALE GENOMIC DNA]</scope>
    <source>
        <strain evidence="2 3">DSM 4733</strain>
    </source>
</reference>
<sequence>MAAAAPQGRWGVLDVFDLTRQPDLIQPAYAFDLLFLTAGLSLVGIVLYVCWRRPWRMLFYLPIALAWAAGAAWMTWHDIRHTQAVRALVRSGQFASVEGCLDRFHPGLANPSEADSGLEHWSVAGQEFLYAADEVRLGYHRVEPSGGLVHADSWVRVGYVRDDMRGHNDIVRLEVRQHACPAEPNPWPK</sequence>
<dbReference type="Proteomes" id="UP000564677">
    <property type="component" value="Unassembled WGS sequence"/>
</dbReference>
<keyword evidence="1" id="KW-0472">Membrane</keyword>
<dbReference type="AlphaFoldDB" id="A0A7X5UXB5"/>
<gene>
    <name evidence="2" type="ORF">FHR20_000809</name>
</gene>
<dbReference type="RefSeq" id="WP_167298323.1">
    <property type="nucleotide sequence ID" value="NZ_JAASQV010000001.1"/>
</dbReference>
<evidence type="ECO:0000313" key="3">
    <source>
        <dbReference type="Proteomes" id="UP000564677"/>
    </source>
</evidence>
<dbReference type="EMBL" id="JAASQV010000001">
    <property type="protein sequence ID" value="NIJ63878.1"/>
    <property type="molecule type" value="Genomic_DNA"/>
</dbReference>
<keyword evidence="1" id="KW-1133">Transmembrane helix</keyword>
<keyword evidence="1" id="KW-0812">Transmembrane</keyword>